<dbReference type="PANTHER" id="PTHR11772:SF2">
    <property type="entry name" value="ASPARAGINE SYNTHETASE [GLUTAMINE-HYDROLYZING]"/>
    <property type="match status" value="1"/>
</dbReference>
<dbReference type="EMBL" id="MRZU01000003">
    <property type="protein sequence ID" value="OUJ19164.1"/>
    <property type="molecule type" value="Genomic_DNA"/>
</dbReference>
<keyword evidence="7" id="KW-1185">Reference proteome</keyword>
<evidence type="ECO:0000259" key="4">
    <source>
        <dbReference type="Pfam" id="PF00733"/>
    </source>
</evidence>
<dbReference type="Proteomes" id="UP000195137">
    <property type="component" value="Unassembled WGS sequence"/>
</dbReference>
<dbReference type="InterPro" id="IPR001962">
    <property type="entry name" value="Asn_synthase"/>
</dbReference>
<proteinExistence type="predicted"/>
<reference evidence="6 7" key="1">
    <citation type="submission" date="2016-12" db="EMBL/GenBank/DDBJ databases">
        <title>Discovery of methanogenic haloarchaea.</title>
        <authorList>
            <person name="Sorokin D.Y."/>
            <person name="Makarova K.S."/>
            <person name="Abbas B."/>
            <person name="Ferrer M."/>
            <person name="Golyshin P.N."/>
        </authorList>
    </citation>
    <scope>NUCLEOTIDE SEQUENCE [LARGE SCALE GENOMIC DNA]</scope>
    <source>
        <strain evidence="6">AMET1</strain>
    </source>
</reference>
<dbReference type="AlphaFoldDB" id="A0A1Y3GG27"/>
<feature type="domain" description="Glutamine amidotransferase type-2" evidence="5">
    <location>
        <begin position="73"/>
        <end position="127"/>
    </location>
</feature>
<dbReference type="OrthoDB" id="8692at2157"/>
<dbReference type="SUPFAM" id="SSF56235">
    <property type="entry name" value="N-terminal nucleophile aminohydrolases (Ntn hydrolases)"/>
    <property type="match status" value="1"/>
</dbReference>
<dbReference type="PANTHER" id="PTHR11772">
    <property type="entry name" value="ASPARAGINE SYNTHETASE"/>
    <property type="match status" value="1"/>
</dbReference>
<accession>A0A1Y3GG27</accession>
<protein>
    <submittedName>
        <fullName evidence="6">Asparagine synthase (Glutamine-hydrolyzing)</fullName>
    </submittedName>
</protein>
<dbReference type="InterPro" id="IPR017932">
    <property type="entry name" value="GATase_2_dom"/>
</dbReference>
<dbReference type="SUPFAM" id="SSF52402">
    <property type="entry name" value="Adenine nucleotide alpha hydrolases-like"/>
    <property type="match status" value="1"/>
</dbReference>
<dbReference type="GO" id="GO:0005524">
    <property type="term" value="F:ATP binding"/>
    <property type="evidence" value="ECO:0007669"/>
    <property type="project" value="UniProtKB-KW"/>
</dbReference>
<evidence type="ECO:0000256" key="1">
    <source>
        <dbReference type="ARBA" id="ARBA00022598"/>
    </source>
</evidence>
<dbReference type="GO" id="GO:0006529">
    <property type="term" value="P:asparagine biosynthetic process"/>
    <property type="evidence" value="ECO:0007669"/>
    <property type="project" value="InterPro"/>
</dbReference>
<dbReference type="Gene3D" id="3.60.20.10">
    <property type="entry name" value="Glutamine Phosphoribosylpyrophosphate, subunit 1, domain 1"/>
    <property type="match status" value="1"/>
</dbReference>
<dbReference type="Pfam" id="PF00733">
    <property type="entry name" value="Asn_synthase"/>
    <property type="match status" value="1"/>
</dbReference>
<dbReference type="RefSeq" id="WP_086637196.1">
    <property type="nucleotide sequence ID" value="NZ_MRZU01000003.1"/>
</dbReference>
<sequence>MTIWGATSTKLKTKLDKKIDKPIETHKKNGIHISIQKNHPESEIIEKKNTTIAVSGVLYRNKKPNLKKTIQETESPKKLIKMDGEFAFAWQTKNQITLGRDHIGTIPLYYTKTTDGIAFSTNKKTLLQTTNKKPHRITPGHIHTIRDNKITDKVIIKTRETKKEIDKNKKPEEYGKQLIKKLDQAIQKRINGETAIAFSGGIDSSLIAKLASKHTETTLYTVGYTDSPDIKWSKKAAKNLNLPHKPIEIDLNQIEKTIPKTIETTCDATRLTTGVGLPFYILAEQLKKDGYTTILTGQGSDELFGGYTKYRNTENPETEMYKDIEHIAKKDLERDHQIFTAHGIIPKNPFLDQKFVETALSIPLKHRTPNSNQIEKQILRTGAKKILPQDITQRPKKSLQYGSRIDREIDRIARRNGYKRREKHHVDKYLASIAKEIFEEKNLKHVTRSFNN</sequence>
<keyword evidence="2" id="KW-0547">Nucleotide-binding</keyword>
<dbReference type="Pfam" id="PF13537">
    <property type="entry name" value="GATase_7"/>
    <property type="match status" value="1"/>
</dbReference>
<evidence type="ECO:0000256" key="3">
    <source>
        <dbReference type="ARBA" id="ARBA00022840"/>
    </source>
</evidence>
<keyword evidence="1" id="KW-0436">Ligase</keyword>
<evidence type="ECO:0000259" key="5">
    <source>
        <dbReference type="Pfam" id="PF13537"/>
    </source>
</evidence>
<keyword evidence="3" id="KW-0067">ATP-binding</keyword>
<dbReference type="InterPro" id="IPR050795">
    <property type="entry name" value="Asn_Synthetase"/>
</dbReference>
<feature type="domain" description="Asparagine synthetase" evidence="4">
    <location>
        <begin position="180"/>
        <end position="314"/>
    </location>
</feature>
<dbReference type="InterPro" id="IPR029055">
    <property type="entry name" value="Ntn_hydrolases_N"/>
</dbReference>
<dbReference type="InterPro" id="IPR014729">
    <property type="entry name" value="Rossmann-like_a/b/a_fold"/>
</dbReference>
<name>A0A1Y3GG27_9EURY</name>
<organism evidence="6 7">
    <name type="scientific">Methanonatronarchaeum thermophilum</name>
    <dbReference type="NCBI Taxonomy" id="1927129"/>
    <lineage>
        <taxon>Archaea</taxon>
        <taxon>Methanobacteriati</taxon>
        <taxon>Methanobacteriota</taxon>
        <taxon>Methanonatronarchaeia</taxon>
        <taxon>Methanonatronarchaeales</taxon>
        <taxon>Methanonatronarchaeaceae</taxon>
        <taxon>Methanonatronarchaeum</taxon>
    </lineage>
</organism>
<evidence type="ECO:0000256" key="2">
    <source>
        <dbReference type="ARBA" id="ARBA00022741"/>
    </source>
</evidence>
<evidence type="ECO:0000313" key="6">
    <source>
        <dbReference type="EMBL" id="OUJ19164.1"/>
    </source>
</evidence>
<gene>
    <name evidence="6" type="ORF">AMET1_0817</name>
</gene>
<dbReference type="Gene3D" id="3.40.50.620">
    <property type="entry name" value="HUPs"/>
    <property type="match status" value="1"/>
</dbReference>
<dbReference type="GO" id="GO:0004066">
    <property type="term" value="F:asparagine synthase (glutamine-hydrolyzing) activity"/>
    <property type="evidence" value="ECO:0007669"/>
    <property type="project" value="InterPro"/>
</dbReference>
<comment type="caution">
    <text evidence="6">The sequence shown here is derived from an EMBL/GenBank/DDBJ whole genome shotgun (WGS) entry which is preliminary data.</text>
</comment>
<dbReference type="GO" id="GO:0005829">
    <property type="term" value="C:cytosol"/>
    <property type="evidence" value="ECO:0007669"/>
    <property type="project" value="TreeGrafter"/>
</dbReference>
<evidence type="ECO:0000313" key="7">
    <source>
        <dbReference type="Proteomes" id="UP000195137"/>
    </source>
</evidence>
<dbReference type="CDD" id="cd01991">
    <property type="entry name" value="Asn_synthase_B_C"/>
    <property type="match status" value="1"/>
</dbReference>